<dbReference type="Proteomes" id="UP001162156">
    <property type="component" value="Unassembled WGS sequence"/>
</dbReference>
<reference evidence="2" key="1">
    <citation type="journal article" date="2023" name="Insect Mol. Biol.">
        <title>Genome sequencing provides insights into the evolution of gene families encoding plant cell wall-degrading enzymes in longhorned beetles.</title>
        <authorList>
            <person name="Shin N.R."/>
            <person name="Okamura Y."/>
            <person name="Kirsch R."/>
            <person name="Pauchet Y."/>
        </authorList>
    </citation>
    <scope>NUCLEOTIDE SEQUENCE</scope>
    <source>
        <strain evidence="2">RBIC_L_NR</strain>
    </source>
</reference>
<organism evidence="2 3">
    <name type="scientific">Rhamnusium bicolor</name>
    <dbReference type="NCBI Taxonomy" id="1586634"/>
    <lineage>
        <taxon>Eukaryota</taxon>
        <taxon>Metazoa</taxon>
        <taxon>Ecdysozoa</taxon>
        <taxon>Arthropoda</taxon>
        <taxon>Hexapoda</taxon>
        <taxon>Insecta</taxon>
        <taxon>Pterygota</taxon>
        <taxon>Neoptera</taxon>
        <taxon>Endopterygota</taxon>
        <taxon>Coleoptera</taxon>
        <taxon>Polyphaga</taxon>
        <taxon>Cucujiformia</taxon>
        <taxon>Chrysomeloidea</taxon>
        <taxon>Cerambycidae</taxon>
        <taxon>Lepturinae</taxon>
        <taxon>Rhagiini</taxon>
        <taxon>Rhamnusium</taxon>
    </lineage>
</organism>
<sequence length="250" mass="28168">MGKTKKRRHSRSTSRDSEKENLKRRLRRLERAMHDHFRSKSRSRSSSRSTKHTKRSRSRHNSGSVGSPRSSCSRGSTRDRSPIRGSTPDCTRTISSVSPETLSHTPPQIDPQPEDVLVINNEVELDEATLEVLGDDPENKKDQTIELHTALASRWKYILTNGLNKESREEISSRYPFPANCVHLNAPKLNPEVQQILSTPSLKRDKYQTLSQQQLGRGITALGTVINTILKGNNDLYKPLLPGLTDAGRL</sequence>
<feature type="region of interest" description="Disordered" evidence="1">
    <location>
        <begin position="1"/>
        <end position="114"/>
    </location>
</feature>
<feature type="compositionally biased region" description="Basic residues" evidence="1">
    <location>
        <begin position="39"/>
        <end position="60"/>
    </location>
</feature>
<evidence type="ECO:0000313" key="2">
    <source>
        <dbReference type="EMBL" id="KAJ8926289.1"/>
    </source>
</evidence>
<evidence type="ECO:0000256" key="1">
    <source>
        <dbReference type="SAM" id="MobiDB-lite"/>
    </source>
</evidence>
<feature type="compositionally biased region" description="Low complexity" evidence="1">
    <location>
        <begin position="62"/>
        <end position="75"/>
    </location>
</feature>
<name>A0AAV8WHX7_9CUCU</name>
<protein>
    <submittedName>
        <fullName evidence="2">Uncharacterized protein</fullName>
    </submittedName>
</protein>
<keyword evidence="3" id="KW-1185">Reference proteome</keyword>
<proteinExistence type="predicted"/>
<accession>A0AAV8WHX7</accession>
<dbReference type="PANTHER" id="PTHR34239:SF2">
    <property type="entry name" value="TRANSPOSABLE ELEMENT P TRANSPOSASE_THAP9 CONSERVED DOMAIN-CONTAINING PROTEIN"/>
    <property type="match status" value="1"/>
</dbReference>
<feature type="compositionally biased region" description="Basic and acidic residues" evidence="1">
    <location>
        <begin position="13"/>
        <end position="38"/>
    </location>
</feature>
<comment type="caution">
    <text evidence="2">The sequence shown here is derived from an EMBL/GenBank/DDBJ whole genome shotgun (WGS) entry which is preliminary data.</text>
</comment>
<evidence type="ECO:0000313" key="3">
    <source>
        <dbReference type="Proteomes" id="UP001162156"/>
    </source>
</evidence>
<dbReference type="EMBL" id="JANEYF010005932">
    <property type="protein sequence ID" value="KAJ8926289.1"/>
    <property type="molecule type" value="Genomic_DNA"/>
</dbReference>
<dbReference type="AlphaFoldDB" id="A0AAV8WHX7"/>
<feature type="compositionally biased region" description="Basic residues" evidence="1">
    <location>
        <begin position="1"/>
        <end position="12"/>
    </location>
</feature>
<gene>
    <name evidence="2" type="ORF">NQ314_021348</name>
</gene>
<dbReference type="PANTHER" id="PTHR34239">
    <property type="entry name" value="APPLE DOMAIN-CONTAINING PROTEIN"/>
    <property type="match status" value="1"/>
</dbReference>
<feature type="compositionally biased region" description="Polar residues" evidence="1">
    <location>
        <begin position="88"/>
        <end position="106"/>
    </location>
</feature>